<evidence type="ECO:0000313" key="3">
    <source>
        <dbReference type="Proteomes" id="UP000177091"/>
    </source>
</evidence>
<protein>
    <submittedName>
        <fullName evidence="2">Uncharacterized protein</fullName>
    </submittedName>
</protein>
<dbReference type="Gene3D" id="3.30.70.60">
    <property type="match status" value="1"/>
</dbReference>
<comment type="caution">
    <text evidence="2">The sequence shown here is derived from an EMBL/GenBank/DDBJ whole genome shotgun (WGS) entry which is preliminary data.</text>
</comment>
<dbReference type="InterPro" id="IPR014717">
    <property type="entry name" value="Transl_elong_EF1B/ribsomal_bS6"/>
</dbReference>
<evidence type="ECO:0000313" key="2">
    <source>
        <dbReference type="EMBL" id="OGM04475.1"/>
    </source>
</evidence>
<evidence type="ECO:0000256" key="1">
    <source>
        <dbReference type="SAM" id="Phobius"/>
    </source>
</evidence>
<sequence length="229" mass="24537">MRTTDTLNVIAANSRVLVGPLVLLVVLLLLFVFALRVGIGQIISLSKKVAESKVEEQVLSQKLEILKTSEESALPLADLSLVAIPSENPALIVISQLKNLAGEKGVGLSNIEAKETAAVASIFHTEIEVTVEGEMGPLFDFLKGLGSISPLLTLDQVIIRQESGIAKVDALIFGNFAPLPTTLPSITSPLDELTAEEKDILAKISSYSQPVFTEVTPSGPFERVDLFNF</sequence>
<gene>
    <name evidence="2" type="ORF">A2112_02310</name>
</gene>
<feature type="transmembrane region" description="Helical" evidence="1">
    <location>
        <begin position="17"/>
        <end position="39"/>
    </location>
</feature>
<name>A0A1F7WQW1_9BACT</name>
<keyword evidence="1" id="KW-1133">Transmembrane helix</keyword>
<dbReference type="AlphaFoldDB" id="A0A1F7WQW1"/>
<dbReference type="Pfam" id="PF10741">
    <property type="entry name" value="T2SSM_b"/>
    <property type="match status" value="1"/>
</dbReference>
<dbReference type="EMBL" id="MGFK01000012">
    <property type="protein sequence ID" value="OGM04475.1"/>
    <property type="molecule type" value="Genomic_DNA"/>
</dbReference>
<accession>A0A1F7WQW1</accession>
<keyword evidence="1" id="KW-0472">Membrane</keyword>
<keyword evidence="1" id="KW-0812">Transmembrane</keyword>
<organism evidence="2 3">
    <name type="scientific">Candidatus Woesebacteria bacterium GWA1_42_12</name>
    <dbReference type="NCBI Taxonomy" id="1802472"/>
    <lineage>
        <taxon>Bacteria</taxon>
        <taxon>Candidatus Woeseibacteriota</taxon>
    </lineage>
</organism>
<reference evidence="2 3" key="1">
    <citation type="journal article" date="2016" name="Nat. Commun.">
        <title>Thousands of microbial genomes shed light on interconnected biogeochemical processes in an aquifer system.</title>
        <authorList>
            <person name="Anantharaman K."/>
            <person name="Brown C.T."/>
            <person name="Hug L.A."/>
            <person name="Sharon I."/>
            <person name="Castelle C.J."/>
            <person name="Probst A.J."/>
            <person name="Thomas B.C."/>
            <person name="Singh A."/>
            <person name="Wilkins M.J."/>
            <person name="Karaoz U."/>
            <person name="Brodie E.L."/>
            <person name="Williams K.H."/>
            <person name="Hubbard S.S."/>
            <person name="Banfield J.F."/>
        </authorList>
    </citation>
    <scope>NUCLEOTIDE SEQUENCE [LARGE SCALE GENOMIC DNA]</scope>
</reference>
<dbReference type="InterPro" id="IPR034756">
    <property type="entry name" value="T2SSM_b"/>
</dbReference>
<dbReference type="Proteomes" id="UP000177091">
    <property type="component" value="Unassembled WGS sequence"/>
</dbReference>
<proteinExistence type="predicted"/>